<dbReference type="Proteomes" id="UP000076447">
    <property type="component" value="Unassembled WGS sequence"/>
</dbReference>
<feature type="compositionally biased region" description="Low complexity" evidence="1">
    <location>
        <begin position="468"/>
        <end position="492"/>
    </location>
</feature>
<dbReference type="RefSeq" id="WP_068709842.1">
    <property type="nucleotide sequence ID" value="NZ_LRIE01000083.1"/>
</dbReference>
<comment type="caution">
    <text evidence="4">The sequence shown here is derived from an EMBL/GenBank/DDBJ whole genome shotgun (WGS) entry which is preliminary data.</text>
</comment>
<keyword evidence="4" id="KW-0808">Transferase</keyword>
<feature type="compositionally biased region" description="Low complexity" evidence="1">
    <location>
        <begin position="1"/>
        <end position="16"/>
    </location>
</feature>
<feature type="transmembrane region" description="Helical" evidence="2">
    <location>
        <begin position="342"/>
        <end position="363"/>
    </location>
</feature>
<feature type="compositionally biased region" description="Low complexity" evidence="1">
    <location>
        <begin position="30"/>
        <end position="43"/>
    </location>
</feature>
<evidence type="ECO:0000313" key="4">
    <source>
        <dbReference type="EMBL" id="KZM33940.1"/>
    </source>
</evidence>
<dbReference type="Pfam" id="PF01757">
    <property type="entry name" value="Acyl_transf_3"/>
    <property type="match status" value="1"/>
</dbReference>
<dbReference type="STRING" id="43678.OJAG_34240"/>
<keyword evidence="2" id="KW-0472">Membrane</keyword>
<keyword evidence="2" id="KW-1133">Transmembrane helix</keyword>
<evidence type="ECO:0000256" key="2">
    <source>
        <dbReference type="SAM" id="Phobius"/>
    </source>
</evidence>
<sequence>MAVVDAPSAPSARPARPAAPPDRTAGHVAGPSSGPGRTGPRPGQVSGKTSATGPHDPTLRRRASASPGGTARRDVFVDAVRALATLAVLSVHWLMPEATWDGERLGIGNALSHGGAWTLTWVLQVLPLLFFAAGASAAYQLWRTGTAGRPDGAAHLPTARRQGVVPAGWDVVRRRLPRIWRPVAAFVGTWAAAVLVLPALGVPQEAVRQVARIAPQLLWFLGVYLLLLAVTPALLRAYRAWGWRLVVIAVAAPLLVDALRFGAGVDQVAVVNVLLGWAVPYVLGIAYVDLVRRDALPSRRALWLTAAAALAAMAGLVVAGPYPLSLIGMPGDAISNLGPPTALAVTHAVLQVSVALAVRDAVVRWAQGRGAVLVSWVAARSMTLYLWHLTAMFVVIGVVLLGVGSPLPVAWSADWWASRPLWFGAAALVLGALAAVFGRFEAPAARPTGPAAARVAERAGYGAVSSEGRAPSTAAGAASRPARARAAAPAAP</sequence>
<feature type="transmembrane region" description="Helical" evidence="2">
    <location>
        <begin position="421"/>
        <end position="440"/>
    </location>
</feature>
<feature type="transmembrane region" description="Helical" evidence="2">
    <location>
        <begin position="302"/>
        <end position="322"/>
    </location>
</feature>
<feature type="transmembrane region" description="Helical" evidence="2">
    <location>
        <begin position="242"/>
        <end position="263"/>
    </location>
</feature>
<feature type="region of interest" description="Disordered" evidence="1">
    <location>
        <begin position="1"/>
        <end position="70"/>
    </location>
</feature>
<dbReference type="AlphaFoldDB" id="A0A163QA04"/>
<evidence type="ECO:0000259" key="3">
    <source>
        <dbReference type="Pfam" id="PF01757"/>
    </source>
</evidence>
<feature type="domain" description="Acyltransferase 3" evidence="3">
    <location>
        <begin position="75"/>
        <end position="430"/>
    </location>
</feature>
<feature type="transmembrane region" description="Helical" evidence="2">
    <location>
        <begin position="384"/>
        <end position="409"/>
    </location>
</feature>
<feature type="transmembrane region" description="Helical" evidence="2">
    <location>
        <begin position="213"/>
        <end position="235"/>
    </location>
</feature>
<evidence type="ECO:0000256" key="1">
    <source>
        <dbReference type="SAM" id="MobiDB-lite"/>
    </source>
</evidence>
<protein>
    <submittedName>
        <fullName evidence="4">Acyltransferase family protein</fullName>
    </submittedName>
</protein>
<organism evidence="4 5">
    <name type="scientific">Oerskovia enterophila</name>
    <dbReference type="NCBI Taxonomy" id="43678"/>
    <lineage>
        <taxon>Bacteria</taxon>
        <taxon>Bacillati</taxon>
        <taxon>Actinomycetota</taxon>
        <taxon>Actinomycetes</taxon>
        <taxon>Micrococcales</taxon>
        <taxon>Cellulomonadaceae</taxon>
        <taxon>Oerskovia</taxon>
    </lineage>
</organism>
<gene>
    <name evidence="4" type="ORF">OJAG_34240</name>
</gene>
<feature type="transmembrane region" description="Helical" evidence="2">
    <location>
        <begin position="115"/>
        <end position="139"/>
    </location>
</feature>
<proteinExistence type="predicted"/>
<dbReference type="GO" id="GO:0016747">
    <property type="term" value="F:acyltransferase activity, transferring groups other than amino-acyl groups"/>
    <property type="evidence" value="ECO:0007669"/>
    <property type="project" value="InterPro"/>
</dbReference>
<accession>A0A163QA04</accession>
<dbReference type="EMBL" id="LRIE01000083">
    <property type="protein sequence ID" value="KZM33940.1"/>
    <property type="molecule type" value="Genomic_DNA"/>
</dbReference>
<evidence type="ECO:0000313" key="5">
    <source>
        <dbReference type="Proteomes" id="UP000076447"/>
    </source>
</evidence>
<dbReference type="InterPro" id="IPR002656">
    <property type="entry name" value="Acyl_transf_3_dom"/>
</dbReference>
<keyword evidence="2" id="KW-0812">Transmembrane</keyword>
<dbReference type="OrthoDB" id="8206682at2"/>
<feature type="transmembrane region" description="Helical" evidence="2">
    <location>
        <begin position="269"/>
        <end position="290"/>
    </location>
</feature>
<reference evidence="4 5" key="1">
    <citation type="submission" date="2016-01" db="EMBL/GenBank/DDBJ databases">
        <title>Genome sequence of Oerskovia enterophila VJag, an agar and cellulose degrading bacterium.</title>
        <authorList>
            <person name="Poehlein A."/>
            <person name="Jag V."/>
            <person name="Bengelsdorf F."/>
            <person name="Duerre P."/>
            <person name="Daniel R."/>
        </authorList>
    </citation>
    <scope>NUCLEOTIDE SEQUENCE [LARGE SCALE GENOMIC DNA]</scope>
    <source>
        <strain evidence="4 5">VJag</strain>
    </source>
</reference>
<feature type="transmembrane region" description="Helical" evidence="2">
    <location>
        <begin position="183"/>
        <end position="201"/>
    </location>
</feature>
<keyword evidence="4" id="KW-0012">Acyltransferase</keyword>
<feature type="region of interest" description="Disordered" evidence="1">
    <location>
        <begin position="462"/>
        <end position="492"/>
    </location>
</feature>
<name>A0A163QA04_9CELL</name>